<dbReference type="SUPFAM" id="SSF53850">
    <property type="entry name" value="Periplasmic binding protein-like II"/>
    <property type="match status" value="1"/>
</dbReference>
<dbReference type="InterPro" id="IPR036388">
    <property type="entry name" value="WH-like_DNA-bd_sf"/>
</dbReference>
<dbReference type="OrthoDB" id="9789529at2"/>
<dbReference type="Pfam" id="PF03466">
    <property type="entry name" value="LysR_substrate"/>
    <property type="match status" value="1"/>
</dbReference>
<dbReference type="InterPro" id="IPR000847">
    <property type="entry name" value="LysR_HTH_N"/>
</dbReference>
<dbReference type="PRINTS" id="PR00039">
    <property type="entry name" value="HTHLYSR"/>
</dbReference>
<dbReference type="Gene3D" id="1.10.10.10">
    <property type="entry name" value="Winged helix-like DNA-binding domain superfamily/Winged helix DNA-binding domain"/>
    <property type="match status" value="1"/>
</dbReference>
<dbReference type="InterPro" id="IPR036390">
    <property type="entry name" value="WH_DNA-bd_sf"/>
</dbReference>
<keyword evidence="7" id="KW-1185">Reference proteome</keyword>
<evidence type="ECO:0000256" key="2">
    <source>
        <dbReference type="ARBA" id="ARBA00023015"/>
    </source>
</evidence>
<evidence type="ECO:0000256" key="1">
    <source>
        <dbReference type="ARBA" id="ARBA00009437"/>
    </source>
</evidence>
<dbReference type="GO" id="GO:0003700">
    <property type="term" value="F:DNA-binding transcription factor activity"/>
    <property type="evidence" value="ECO:0007669"/>
    <property type="project" value="InterPro"/>
</dbReference>
<reference evidence="6 7" key="1">
    <citation type="submission" date="2019-09" db="EMBL/GenBank/DDBJ databases">
        <title>Genome Sequences of Streptomyces kaniharaensis ATCC 21070.</title>
        <authorList>
            <person name="Zhu W."/>
            <person name="De Crecy-Lagard V."/>
            <person name="Richards N.G."/>
        </authorList>
    </citation>
    <scope>NUCLEOTIDE SEQUENCE [LARGE SCALE GENOMIC DNA]</scope>
    <source>
        <strain evidence="6 7">SF-557</strain>
    </source>
</reference>
<dbReference type="InterPro" id="IPR005119">
    <property type="entry name" value="LysR_subst-bd"/>
</dbReference>
<dbReference type="PANTHER" id="PTHR30126">
    <property type="entry name" value="HTH-TYPE TRANSCRIPTIONAL REGULATOR"/>
    <property type="match status" value="1"/>
</dbReference>
<dbReference type="SUPFAM" id="SSF46785">
    <property type="entry name" value="Winged helix' DNA-binding domain"/>
    <property type="match status" value="1"/>
</dbReference>
<name>A0A6N7KTV8_9ACTN</name>
<keyword evidence="3" id="KW-0238">DNA-binding</keyword>
<organism evidence="6 7">
    <name type="scientific">Streptomyces kaniharaensis</name>
    <dbReference type="NCBI Taxonomy" id="212423"/>
    <lineage>
        <taxon>Bacteria</taxon>
        <taxon>Bacillati</taxon>
        <taxon>Actinomycetota</taxon>
        <taxon>Actinomycetes</taxon>
        <taxon>Kitasatosporales</taxon>
        <taxon>Streptomycetaceae</taxon>
        <taxon>Streptomyces</taxon>
    </lineage>
</organism>
<dbReference type="EMBL" id="WBOF01000001">
    <property type="protein sequence ID" value="MQS14861.1"/>
    <property type="molecule type" value="Genomic_DNA"/>
</dbReference>
<evidence type="ECO:0000256" key="3">
    <source>
        <dbReference type="ARBA" id="ARBA00023125"/>
    </source>
</evidence>
<dbReference type="Proteomes" id="UP000450000">
    <property type="component" value="Unassembled WGS sequence"/>
</dbReference>
<dbReference type="PROSITE" id="PS50931">
    <property type="entry name" value="HTH_LYSR"/>
    <property type="match status" value="1"/>
</dbReference>
<dbReference type="GO" id="GO:0000976">
    <property type="term" value="F:transcription cis-regulatory region binding"/>
    <property type="evidence" value="ECO:0007669"/>
    <property type="project" value="TreeGrafter"/>
</dbReference>
<comment type="caution">
    <text evidence="6">The sequence shown here is derived from an EMBL/GenBank/DDBJ whole genome shotgun (WGS) entry which is preliminary data.</text>
</comment>
<evidence type="ECO:0000256" key="4">
    <source>
        <dbReference type="ARBA" id="ARBA00023163"/>
    </source>
</evidence>
<comment type="similarity">
    <text evidence="1">Belongs to the LysR transcriptional regulatory family.</text>
</comment>
<dbReference type="Pfam" id="PF00126">
    <property type="entry name" value="HTH_1"/>
    <property type="match status" value="1"/>
</dbReference>
<protein>
    <submittedName>
        <fullName evidence="6">LysR family transcriptional regulator</fullName>
    </submittedName>
</protein>
<accession>A0A6N7KTV8</accession>
<feature type="domain" description="HTH lysR-type" evidence="5">
    <location>
        <begin position="101"/>
        <end position="158"/>
    </location>
</feature>
<keyword evidence="4" id="KW-0804">Transcription</keyword>
<evidence type="ECO:0000313" key="7">
    <source>
        <dbReference type="Proteomes" id="UP000450000"/>
    </source>
</evidence>
<gene>
    <name evidence="6" type="ORF">F7Q99_22015</name>
</gene>
<sequence>MRPTLAPHFETVLTHHHIATIVDRFTPIRRDQRRSAESRVEPRIDERRSAPAIVPTEQVFSGLLVGCGPHQGMTGTAEACPTARRPVALHHIHAIGAVMRLNLNQLAIFAKVIECGGFSAAAQVLFLSQSSVSKQVQNLETSLRTVLVDRSGPKIRPTPAGRVLLAQTKEMLALADHAVGAVQAAARWPIERLVVGSTSAVGDYLLPAVMRELRRREPDGLFTVVVNSPECLAGALEQGRIGVGVADGPLPPGRYESEQLASDDMVLICAPDHPLAGQEVTPAELSSESFLLLEPGSQTRRQLLELLHTWDLVGARTLDLWGTESVREAVRIGLGVSLVSRRSVRFELLHGILAELHTRPGPAPRTVTTNWTLARPLSIYEELLLSLLHEVADAPAPTAPHRPAELITD</sequence>
<evidence type="ECO:0000259" key="5">
    <source>
        <dbReference type="PROSITE" id="PS50931"/>
    </source>
</evidence>
<dbReference type="FunFam" id="1.10.10.10:FF:000001">
    <property type="entry name" value="LysR family transcriptional regulator"/>
    <property type="match status" value="1"/>
</dbReference>
<dbReference type="Gene3D" id="3.40.190.10">
    <property type="entry name" value="Periplasmic binding protein-like II"/>
    <property type="match status" value="2"/>
</dbReference>
<proteinExistence type="inferred from homology"/>
<dbReference type="PANTHER" id="PTHR30126:SF91">
    <property type="entry name" value="LYSR FAMILY TRANSCRIPTIONAL REGULATOR"/>
    <property type="match status" value="1"/>
</dbReference>
<keyword evidence="2" id="KW-0805">Transcription regulation</keyword>
<evidence type="ECO:0000313" key="6">
    <source>
        <dbReference type="EMBL" id="MQS14861.1"/>
    </source>
</evidence>
<dbReference type="AlphaFoldDB" id="A0A6N7KTV8"/>